<dbReference type="InterPro" id="IPR012938">
    <property type="entry name" value="Glc/Sorbosone_DH"/>
</dbReference>
<evidence type="ECO:0000313" key="5">
    <source>
        <dbReference type="Proteomes" id="UP001432128"/>
    </source>
</evidence>
<feature type="chain" id="PRO_5043693681" evidence="2">
    <location>
        <begin position="31"/>
        <end position="397"/>
    </location>
</feature>
<keyword evidence="2" id="KW-0732">Signal</keyword>
<dbReference type="InterPro" id="IPR011042">
    <property type="entry name" value="6-blade_b-propeller_TolB-like"/>
</dbReference>
<name>A0AAU4K5Q7_9NOCA</name>
<organism evidence="4 5">
    <name type="scientific">Williamsia herbipolensis</name>
    <dbReference type="NCBI Taxonomy" id="1603258"/>
    <lineage>
        <taxon>Bacteria</taxon>
        <taxon>Bacillati</taxon>
        <taxon>Actinomycetota</taxon>
        <taxon>Actinomycetes</taxon>
        <taxon>Mycobacteriales</taxon>
        <taxon>Nocardiaceae</taxon>
        <taxon>Williamsia</taxon>
    </lineage>
</organism>
<dbReference type="RefSeq" id="WP_238981310.1">
    <property type="nucleotide sequence ID" value="NZ_CP108021.1"/>
</dbReference>
<dbReference type="Proteomes" id="UP001432128">
    <property type="component" value="Chromosome"/>
</dbReference>
<gene>
    <name evidence="4" type="ORF">OG579_06305</name>
</gene>
<sequence>MIAYRTKPTTQSRRALPVAVAALSAGLLLASCSDANPTSSSTSNGTPAAGSSTAVVDGQVRVTELMTGLDHPWDVAIDRAGNIVTGERGGRIVVRHNDGRVAEVSADTSDVRARGEGGLMALTLATDFDTSRTVYTCAASNAGDVRVVRWNAAADWSSMRQTGTVLPGIPLGASGRHSGCRILPAPDGTLWVSTGDTADPTAPQDLRSLGGKVLHINADGTPASGTFPGTPVHSLGHRNPQGLAFAPGTDRLYTTEHGPTIDDELNLERPQANYGWDPNTGSGSYDENVPMTDETRHPGSVPAVWSSGDPTLAVADLEFLGPSWRQYNGMIAVATLKAQRLMLLRLDAAGTSTTERVDLLQGSQGRLRSITTAPDGSLLITTDNGDDQDKVLRVRLG</sequence>
<reference evidence="4 5" key="1">
    <citation type="submission" date="2022-10" db="EMBL/GenBank/DDBJ databases">
        <title>The complete genomes of actinobacterial strains from the NBC collection.</title>
        <authorList>
            <person name="Joergensen T.S."/>
            <person name="Alvarez Arevalo M."/>
            <person name="Sterndorff E.B."/>
            <person name="Faurdal D."/>
            <person name="Vuksanovic O."/>
            <person name="Mourched A.-S."/>
            <person name="Charusanti P."/>
            <person name="Shaw S."/>
            <person name="Blin K."/>
            <person name="Weber T."/>
        </authorList>
    </citation>
    <scope>NUCLEOTIDE SEQUENCE [LARGE SCALE GENOMIC DNA]</scope>
    <source>
        <strain evidence="4 5">NBC_00319</strain>
    </source>
</reference>
<feature type="region of interest" description="Disordered" evidence="1">
    <location>
        <begin position="34"/>
        <end position="54"/>
    </location>
</feature>
<dbReference type="PROSITE" id="PS51257">
    <property type="entry name" value="PROKAR_LIPOPROTEIN"/>
    <property type="match status" value="1"/>
</dbReference>
<evidence type="ECO:0000256" key="1">
    <source>
        <dbReference type="SAM" id="MobiDB-lite"/>
    </source>
</evidence>
<proteinExistence type="predicted"/>
<dbReference type="PANTHER" id="PTHR19328:SF13">
    <property type="entry name" value="HIPL1 PROTEIN"/>
    <property type="match status" value="1"/>
</dbReference>
<dbReference type="EMBL" id="CP108021">
    <property type="protein sequence ID" value="WUM21400.1"/>
    <property type="molecule type" value="Genomic_DNA"/>
</dbReference>
<feature type="signal peptide" evidence="2">
    <location>
        <begin position="1"/>
        <end position="30"/>
    </location>
</feature>
<dbReference type="AlphaFoldDB" id="A0AAU4K5Q7"/>
<dbReference type="Pfam" id="PF07995">
    <property type="entry name" value="GSDH"/>
    <property type="match status" value="1"/>
</dbReference>
<accession>A0AAU4K5Q7</accession>
<keyword evidence="5" id="KW-1185">Reference proteome</keyword>
<dbReference type="KEGG" id="whr:OG579_06305"/>
<dbReference type="PANTHER" id="PTHR19328">
    <property type="entry name" value="HEDGEHOG-INTERACTING PROTEIN"/>
    <property type="match status" value="1"/>
</dbReference>
<evidence type="ECO:0000259" key="3">
    <source>
        <dbReference type="Pfam" id="PF07995"/>
    </source>
</evidence>
<dbReference type="InterPro" id="IPR011041">
    <property type="entry name" value="Quinoprot_gluc/sorb_DH_b-prop"/>
</dbReference>
<protein>
    <submittedName>
        <fullName evidence="4">PQQ-dependent sugar dehydrogenase</fullName>
    </submittedName>
</protein>
<evidence type="ECO:0000256" key="2">
    <source>
        <dbReference type="SAM" id="SignalP"/>
    </source>
</evidence>
<feature type="domain" description="Glucose/Sorbosone dehydrogenase" evidence="3">
    <location>
        <begin position="69"/>
        <end position="387"/>
    </location>
</feature>
<dbReference type="SUPFAM" id="SSF50952">
    <property type="entry name" value="Soluble quinoprotein glucose dehydrogenase"/>
    <property type="match status" value="1"/>
</dbReference>
<dbReference type="Gene3D" id="2.120.10.30">
    <property type="entry name" value="TolB, C-terminal domain"/>
    <property type="match status" value="1"/>
</dbReference>
<evidence type="ECO:0000313" key="4">
    <source>
        <dbReference type="EMBL" id="WUM21400.1"/>
    </source>
</evidence>